<reference evidence="3" key="1">
    <citation type="submission" date="2016-10" db="EMBL/GenBank/DDBJ databases">
        <authorList>
            <person name="Varghese N."/>
            <person name="Submissions S."/>
        </authorList>
    </citation>
    <scope>NUCLEOTIDE SEQUENCE [LARGE SCALE GENOMIC DNA]</scope>
    <source>
        <strain evidence="3">DSM 29303</strain>
    </source>
</reference>
<organism evidence="2 3">
    <name type="scientific">Paracoccus sanguinis</name>
    <dbReference type="NCBI Taxonomy" id="1545044"/>
    <lineage>
        <taxon>Bacteria</taxon>
        <taxon>Pseudomonadati</taxon>
        <taxon>Pseudomonadota</taxon>
        <taxon>Alphaproteobacteria</taxon>
        <taxon>Rhodobacterales</taxon>
        <taxon>Paracoccaceae</taxon>
        <taxon>Paracoccus</taxon>
    </lineage>
</organism>
<feature type="transmembrane region" description="Helical" evidence="1">
    <location>
        <begin position="371"/>
        <end position="395"/>
    </location>
</feature>
<keyword evidence="3" id="KW-1185">Reference proteome</keyword>
<feature type="transmembrane region" description="Helical" evidence="1">
    <location>
        <begin position="88"/>
        <end position="108"/>
    </location>
</feature>
<sequence length="474" mass="50661">MRSRLHSPLAFIVLTLWPVAAGVMFSRLDRVQAVIWTLLGGYLLLPPVVAIDLPMLPAMDKNTIAAVSALVGVAVLGTGAGAEAPRMPLWIKAMLLLAVSAPMLTALANPEPLTVGSNFRPGMTPYDGITGAMGAVLELTPFVLGYLVLSSPAALRSWLAALVLAGFAYAWPMLLEIRLSPQLNVWIYGFFAHDFGQMMRYGGFRPMVFLSHGLWVALFACMAVLAAAVRLRDPAVRRPGRGARAALLVFLLVVLVLCKSMAALIYALLLVPLVLLAPVRLQFAVAALLAVVVLSYPLLRWVEVLPVRAITDLAHDISPERGQSFGFRMTNEDMLLARAAEKPWTGWGGWNRNHVVDPFTGRVATVTDGKWIVQMSSAGLLGFAWMFGLLSGSVLRAARAAWRRPSASDLPAAGLALILAANLVDLLPNATLTSLSWVCAGSLAGWAVRRQEAAGPASTPAATGRAAPLRVVLS</sequence>
<keyword evidence="1" id="KW-0812">Transmembrane</keyword>
<feature type="transmembrane region" description="Helical" evidence="1">
    <location>
        <begin position="31"/>
        <end position="51"/>
    </location>
</feature>
<dbReference type="STRING" id="1545044.SAMN05444276_103149"/>
<keyword evidence="1" id="KW-0472">Membrane</keyword>
<evidence type="ECO:0000313" key="2">
    <source>
        <dbReference type="EMBL" id="SDX18688.1"/>
    </source>
</evidence>
<feature type="transmembrane region" description="Helical" evidence="1">
    <location>
        <begin position="281"/>
        <end position="299"/>
    </location>
</feature>
<evidence type="ECO:0000256" key="1">
    <source>
        <dbReference type="SAM" id="Phobius"/>
    </source>
</evidence>
<gene>
    <name evidence="2" type="ORF">SAMN05444276_103149</name>
</gene>
<accession>A0A1H2ZNZ0</accession>
<dbReference type="AlphaFoldDB" id="A0A1H2ZNZ0"/>
<dbReference type="EMBL" id="FNNA01000003">
    <property type="protein sequence ID" value="SDX18688.1"/>
    <property type="molecule type" value="Genomic_DNA"/>
</dbReference>
<proteinExistence type="predicted"/>
<keyword evidence="1" id="KW-1133">Transmembrane helix</keyword>
<feature type="transmembrane region" description="Helical" evidence="1">
    <location>
        <begin position="129"/>
        <end position="149"/>
    </location>
</feature>
<evidence type="ECO:0000313" key="3">
    <source>
        <dbReference type="Proteomes" id="UP000182944"/>
    </source>
</evidence>
<feature type="transmembrane region" description="Helical" evidence="1">
    <location>
        <begin position="248"/>
        <end position="269"/>
    </location>
</feature>
<dbReference type="Proteomes" id="UP000182944">
    <property type="component" value="Unassembled WGS sequence"/>
</dbReference>
<feature type="transmembrane region" description="Helical" evidence="1">
    <location>
        <begin position="207"/>
        <end position="228"/>
    </location>
</feature>
<name>A0A1H2ZNZ0_9RHOB</name>
<feature type="transmembrane region" description="Helical" evidence="1">
    <location>
        <begin position="63"/>
        <end position="82"/>
    </location>
</feature>
<feature type="transmembrane region" description="Helical" evidence="1">
    <location>
        <begin position="155"/>
        <end position="175"/>
    </location>
</feature>
<protein>
    <recommendedName>
        <fullName evidence="4">O-antigen ligase like membrane protein</fullName>
    </recommendedName>
</protein>
<evidence type="ECO:0008006" key="4">
    <source>
        <dbReference type="Google" id="ProtNLM"/>
    </source>
</evidence>